<comment type="catalytic activity">
    <reaction evidence="1">
        <text>ATP + protein L-histidine = ADP + protein N-phospho-L-histidine.</text>
        <dbReference type="EC" id="2.7.13.3"/>
    </reaction>
</comment>
<evidence type="ECO:0000256" key="6">
    <source>
        <dbReference type="ARBA" id="ARBA00022777"/>
    </source>
</evidence>
<dbReference type="PANTHER" id="PTHR24421">
    <property type="entry name" value="NITRATE/NITRITE SENSOR PROTEIN NARX-RELATED"/>
    <property type="match status" value="1"/>
</dbReference>
<evidence type="ECO:0000256" key="9">
    <source>
        <dbReference type="SAM" id="MobiDB-lite"/>
    </source>
</evidence>
<protein>
    <recommendedName>
        <fullName evidence="2">histidine kinase</fullName>
        <ecNumber evidence="2">2.7.13.3</ecNumber>
    </recommendedName>
</protein>
<keyword evidence="5" id="KW-0547">Nucleotide-binding</keyword>
<evidence type="ECO:0000313" key="12">
    <source>
        <dbReference type="EMBL" id="MDT0322994.1"/>
    </source>
</evidence>
<keyword evidence="13" id="KW-1185">Reference proteome</keyword>
<evidence type="ECO:0000256" key="10">
    <source>
        <dbReference type="SAM" id="Phobius"/>
    </source>
</evidence>
<dbReference type="Gene3D" id="1.20.5.1930">
    <property type="match status" value="1"/>
</dbReference>
<evidence type="ECO:0000256" key="5">
    <source>
        <dbReference type="ARBA" id="ARBA00022741"/>
    </source>
</evidence>
<feature type="transmembrane region" description="Helical" evidence="10">
    <location>
        <begin position="111"/>
        <end position="133"/>
    </location>
</feature>
<comment type="caution">
    <text evidence="12">The sequence shown here is derived from an EMBL/GenBank/DDBJ whole genome shotgun (WGS) entry which is preliminary data.</text>
</comment>
<proteinExistence type="predicted"/>
<dbReference type="InterPro" id="IPR050482">
    <property type="entry name" value="Sensor_HK_TwoCompSys"/>
</dbReference>
<keyword evidence="8" id="KW-0902">Two-component regulatory system</keyword>
<dbReference type="SMART" id="SM00387">
    <property type="entry name" value="HATPase_c"/>
    <property type="match status" value="1"/>
</dbReference>
<evidence type="ECO:0000313" key="13">
    <source>
        <dbReference type="Proteomes" id="UP001183420"/>
    </source>
</evidence>
<keyword evidence="3" id="KW-0597">Phosphoprotein</keyword>
<dbReference type="InterPro" id="IPR011712">
    <property type="entry name" value="Sig_transdc_His_kin_sub3_dim/P"/>
</dbReference>
<keyword evidence="10" id="KW-0472">Membrane</keyword>
<keyword evidence="4" id="KW-0808">Transferase</keyword>
<dbReference type="EMBL" id="JAVREM010000081">
    <property type="protein sequence ID" value="MDT0322994.1"/>
    <property type="molecule type" value="Genomic_DNA"/>
</dbReference>
<organism evidence="12 13">
    <name type="scientific">Streptomyces millisiae</name>
    <dbReference type="NCBI Taxonomy" id="3075542"/>
    <lineage>
        <taxon>Bacteria</taxon>
        <taxon>Bacillati</taxon>
        <taxon>Actinomycetota</taxon>
        <taxon>Actinomycetes</taxon>
        <taxon>Kitasatosporales</taxon>
        <taxon>Streptomycetaceae</taxon>
        <taxon>Streptomyces</taxon>
    </lineage>
</organism>
<gene>
    <name evidence="12" type="ORF">RNC47_32245</name>
</gene>
<dbReference type="InterPro" id="IPR036890">
    <property type="entry name" value="HATPase_C_sf"/>
</dbReference>
<accession>A0ABU2LZJ4</accession>
<dbReference type="EC" id="2.7.13.3" evidence="2"/>
<evidence type="ECO:0000256" key="2">
    <source>
        <dbReference type="ARBA" id="ARBA00012438"/>
    </source>
</evidence>
<feature type="region of interest" description="Disordered" evidence="9">
    <location>
        <begin position="298"/>
        <end position="319"/>
    </location>
</feature>
<dbReference type="Pfam" id="PF02518">
    <property type="entry name" value="HATPase_c"/>
    <property type="match status" value="1"/>
</dbReference>
<evidence type="ECO:0000256" key="8">
    <source>
        <dbReference type="ARBA" id="ARBA00023012"/>
    </source>
</evidence>
<name>A0ABU2LZJ4_9ACTN</name>
<evidence type="ECO:0000256" key="1">
    <source>
        <dbReference type="ARBA" id="ARBA00000085"/>
    </source>
</evidence>
<feature type="transmembrane region" description="Helical" evidence="10">
    <location>
        <begin position="386"/>
        <end position="406"/>
    </location>
</feature>
<dbReference type="CDD" id="cd16917">
    <property type="entry name" value="HATPase_UhpB-NarQ-NarX-like"/>
    <property type="match status" value="1"/>
</dbReference>
<dbReference type="Proteomes" id="UP001183420">
    <property type="component" value="Unassembled WGS sequence"/>
</dbReference>
<feature type="domain" description="Histidine kinase/HSP90-like ATPase" evidence="11">
    <location>
        <begin position="259"/>
        <end position="354"/>
    </location>
</feature>
<dbReference type="GO" id="GO:0016301">
    <property type="term" value="F:kinase activity"/>
    <property type="evidence" value="ECO:0007669"/>
    <property type="project" value="UniProtKB-KW"/>
</dbReference>
<dbReference type="SUPFAM" id="SSF55874">
    <property type="entry name" value="ATPase domain of HSP90 chaperone/DNA topoisomerase II/histidine kinase"/>
    <property type="match status" value="1"/>
</dbReference>
<dbReference type="PANTHER" id="PTHR24421:SF10">
    <property type="entry name" value="NITRATE_NITRITE SENSOR PROTEIN NARQ"/>
    <property type="match status" value="1"/>
</dbReference>
<reference evidence="13" key="1">
    <citation type="submission" date="2023-07" db="EMBL/GenBank/DDBJ databases">
        <title>30 novel species of actinomycetes from the DSMZ collection.</title>
        <authorList>
            <person name="Nouioui I."/>
        </authorList>
    </citation>
    <scope>NUCLEOTIDE SEQUENCE [LARGE SCALE GENOMIC DNA]</scope>
    <source>
        <strain evidence="13">DSM 44918</strain>
    </source>
</reference>
<sequence length="492" mass="52301">MKPWFVLILLAPLALDTEGARPLPTVAAAVTIVLGGVVSRRAPTLGLTAAGVLGIFVVVDGVSPGAPLSAAVLLSLLAGRYMRHLLRAQFAFAAAASAGMAHAGANGDLSGWIVILLTQFGTAVLPWWAGTWWRQRAELMRAGWERAEQAAEQARSRERARIAQDMHDSLGHELSLMALTAGGLELSPGLSEEQRAMATRLREGSVAATERLHEVIGLLGQGEEPTGDEIPDLVERVRRSGVSVELREDGRPEEWGAPILRHAARRVVQEALTNAVKHAPGARISVRVAHSAAESVVAVTDTGSPGDTEPDSPPVGSRTGLISLDERVRLAGGTLRAGPLGSGFEVVARLPRTPPDSAAVPPERASSPAELVAAQRRARRDLLRTSALPIGLGFALMVALFTVYTVTVMRTSLGPDEFDRLRLGQGRAEFASVLPHSISAPPPVLAEPPIPTGATCEYYRAGHNLVDFSETMFRLCFEDGVLVAKDTLRRGD</sequence>
<dbReference type="Gene3D" id="3.30.565.10">
    <property type="entry name" value="Histidine kinase-like ATPase, C-terminal domain"/>
    <property type="match status" value="1"/>
</dbReference>
<evidence type="ECO:0000256" key="7">
    <source>
        <dbReference type="ARBA" id="ARBA00022840"/>
    </source>
</evidence>
<evidence type="ECO:0000259" key="11">
    <source>
        <dbReference type="SMART" id="SM00387"/>
    </source>
</evidence>
<dbReference type="Pfam" id="PF07730">
    <property type="entry name" value="HisKA_3"/>
    <property type="match status" value="1"/>
</dbReference>
<keyword evidence="10" id="KW-1133">Transmembrane helix</keyword>
<evidence type="ECO:0000256" key="4">
    <source>
        <dbReference type="ARBA" id="ARBA00022679"/>
    </source>
</evidence>
<feature type="transmembrane region" description="Helical" evidence="10">
    <location>
        <begin position="51"/>
        <end position="78"/>
    </location>
</feature>
<dbReference type="RefSeq" id="WP_311603947.1">
    <property type="nucleotide sequence ID" value="NZ_JAVREM010000081.1"/>
</dbReference>
<keyword evidence="10" id="KW-0812">Transmembrane</keyword>
<evidence type="ECO:0000256" key="3">
    <source>
        <dbReference type="ARBA" id="ARBA00022553"/>
    </source>
</evidence>
<keyword evidence="6 12" id="KW-0418">Kinase</keyword>
<dbReference type="InterPro" id="IPR003594">
    <property type="entry name" value="HATPase_dom"/>
</dbReference>
<keyword evidence="7" id="KW-0067">ATP-binding</keyword>